<evidence type="ECO:0000256" key="2">
    <source>
        <dbReference type="ARBA" id="ARBA00022821"/>
    </source>
</evidence>
<dbReference type="EMBL" id="CAUOFW020005124">
    <property type="protein sequence ID" value="CAK9168637.1"/>
    <property type="molecule type" value="Genomic_DNA"/>
</dbReference>
<dbReference type="Pfam" id="PF17232">
    <property type="entry name" value="Pep1_7"/>
    <property type="match status" value="1"/>
</dbReference>
<feature type="region of interest" description="Disordered" evidence="3">
    <location>
        <begin position="41"/>
        <end position="120"/>
    </location>
</feature>
<reference evidence="4 6" key="1">
    <citation type="submission" date="2024-02" db="EMBL/GenBank/DDBJ databases">
        <authorList>
            <person name="Vignale AGUSTIN F."/>
            <person name="Sosa J E."/>
            <person name="Modenutti C."/>
        </authorList>
    </citation>
    <scope>NUCLEOTIDE SEQUENCE [LARGE SCALE GENOMIC DNA]</scope>
</reference>
<evidence type="ECO:0000313" key="4">
    <source>
        <dbReference type="EMBL" id="CAK9154203.1"/>
    </source>
</evidence>
<comment type="caution">
    <text evidence="4">The sequence shown here is derived from an EMBL/GenBank/DDBJ whole genome shotgun (WGS) entry which is preliminary data.</text>
</comment>
<gene>
    <name evidence="4" type="ORF">ILEXP_LOCUS22510</name>
    <name evidence="5" type="ORF">ILEXP_LOCUS38041</name>
</gene>
<keyword evidence="6" id="KW-1185">Reference proteome</keyword>
<feature type="compositionally biased region" description="Low complexity" evidence="3">
    <location>
        <begin position="67"/>
        <end position="79"/>
    </location>
</feature>
<feature type="compositionally biased region" description="Polar residues" evidence="3">
    <location>
        <begin position="111"/>
        <end position="120"/>
    </location>
</feature>
<comment type="similarity">
    <text evidence="1">Belongs to the brassicaceae elicitor peptide family.</text>
</comment>
<dbReference type="Proteomes" id="UP001642360">
    <property type="component" value="Unassembled WGS sequence"/>
</dbReference>
<keyword evidence="2" id="KW-0611">Plant defense</keyword>
<evidence type="ECO:0000313" key="6">
    <source>
        <dbReference type="Proteomes" id="UP001642360"/>
    </source>
</evidence>
<evidence type="ECO:0000256" key="3">
    <source>
        <dbReference type="SAM" id="MobiDB-lite"/>
    </source>
</evidence>
<protein>
    <submittedName>
        <fullName evidence="4">Uncharacterized protein</fullName>
    </submittedName>
</protein>
<dbReference type="AlphaFoldDB" id="A0ABC8SAF4"/>
<evidence type="ECO:0000313" key="5">
    <source>
        <dbReference type="EMBL" id="CAK9168637.1"/>
    </source>
</evidence>
<dbReference type="InterPro" id="IPR035176">
    <property type="entry name" value="PEP"/>
</dbReference>
<name>A0ABC8SAF4_9AQUA</name>
<dbReference type="EMBL" id="CAUOFW020002502">
    <property type="protein sequence ID" value="CAK9154203.1"/>
    <property type="molecule type" value="Genomic_DNA"/>
</dbReference>
<evidence type="ECO:0000256" key="1">
    <source>
        <dbReference type="ARBA" id="ARBA00011021"/>
    </source>
</evidence>
<organism evidence="4 6">
    <name type="scientific">Ilex paraguariensis</name>
    <name type="common">yerba mate</name>
    <dbReference type="NCBI Taxonomy" id="185542"/>
    <lineage>
        <taxon>Eukaryota</taxon>
        <taxon>Viridiplantae</taxon>
        <taxon>Streptophyta</taxon>
        <taxon>Embryophyta</taxon>
        <taxon>Tracheophyta</taxon>
        <taxon>Spermatophyta</taxon>
        <taxon>Magnoliopsida</taxon>
        <taxon>eudicotyledons</taxon>
        <taxon>Gunneridae</taxon>
        <taxon>Pentapetalae</taxon>
        <taxon>asterids</taxon>
        <taxon>campanulids</taxon>
        <taxon>Aquifoliales</taxon>
        <taxon>Aquifoliaceae</taxon>
        <taxon>Ilex</taxon>
    </lineage>
</organism>
<dbReference type="GO" id="GO:0006952">
    <property type="term" value="P:defense response"/>
    <property type="evidence" value="ECO:0007669"/>
    <property type="project" value="UniProtKB-KW"/>
</dbReference>
<accession>A0ABC8SAF4</accession>
<sequence length="120" mass="12542">MEETSEKKVTQGTTLFDCLCNPCSFVHEAVKAMLKCLGFESETEAVDTSSSSSSDHQEDKKVTNEPSSQGQGSSSTTGQAIDPISAADPTVDPPEAMASGMPTRPPINTGRGPQTNTSTS</sequence>
<proteinExistence type="inferred from homology"/>